<evidence type="ECO:0000313" key="5">
    <source>
        <dbReference type="EMBL" id="OEL32010.1"/>
    </source>
</evidence>
<feature type="domain" description="Disease resistance R13L4/SHOC-2-like LRR" evidence="4">
    <location>
        <begin position="294"/>
        <end position="427"/>
    </location>
</feature>
<dbReference type="Pfam" id="PF23598">
    <property type="entry name" value="LRR_14"/>
    <property type="match status" value="1"/>
</dbReference>
<proteinExistence type="predicted"/>
<gene>
    <name evidence="5" type="ORF">BAE44_0006972</name>
</gene>
<dbReference type="EMBL" id="LWDX02022237">
    <property type="protein sequence ID" value="OEL32010.1"/>
    <property type="molecule type" value="Genomic_DNA"/>
</dbReference>
<evidence type="ECO:0000256" key="2">
    <source>
        <dbReference type="SAM" id="MobiDB-lite"/>
    </source>
</evidence>
<dbReference type="AlphaFoldDB" id="A0A1E5W3Y9"/>
<dbReference type="InterPro" id="IPR058922">
    <property type="entry name" value="WHD_DRP"/>
</dbReference>
<organism evidence="5 6">
    <name type="scientific">Dichanthelium oligosanthes</name>
    <dbReference type="NCBI Taxonomy" id="888268"/>
    <lineage>
        <taxon>Eukaryota</taxon>
        <taxon>Viridiplantae</taxon>
        <taxon>Streptophyta</taxon>
        <taxon>Embryophyta</taxon>
        <taxon>Tracheophyta</taxon>
        <taxon>Spermatophyta</taxon>
        <taxon>Magnoliopsida</taxon>
        <taxon>Liliopsida</taxon>
        <taxon>Poales</taxon>
        <taxon>Poaceae</taxon>
        <taxon>PACMAD clade</taxon>
        <taxon>Panicoideae</taxon>
        <taxon>Panicodae</taxon>
        <taxon>Paniceae</taxon>
        <taxon>Dichantheliinae</taxon>
        <taxon>Dichanthelium</taxon>
    </lineage>
</organism>
<protein>
    <submittedName>
        <fullName evidence="5">Uncharacterized protein</fullName>
    </submittedName>
</protein>
<feature type="region of interest" description="Disordered" evidence="2">
    <location>
        <begin position="37"/>
        <end position="58"/>
    </location>
</feature>
<dbReference type="InterPro" id="IPR055414">
    <property type="entry name" value="LRR_R13L4/SHOC2-like"/>
</dbReference>
<name>A0A1E5W3Y9_9POAL</name>
<dbReference type="InterPro" id="IPR044974">
    <property type="entry name" value="Disease_R_plants"/>
</dbReference>
<evidence type="ECO:0000259" key="4">
    <source>
        <dbReference type="Pfam" id="PF23598"/>
    </source>
</evidence>
<keyword evidence="1" id="KW-0677">Repeat</keyword>
<sequence length="482" mass="55139">MSSDLVGRLRSLRQRVDGLKIKVASILEYVYKIPPDPGPRRSPRSQHAAANTIHEERKEPTPHAVFKKAKLQEDLVKPWIAEGFILEGKSIVKIAGSYFDVLVSLGLIQRIDIDYCSKQQHRREVEEEEEPSQHSKRLSYVVHPRVFEFITYKSKEENFITIIDYSQSKVALTGRIHRLSLHFGSATYATTPTSIRLSRIRSLAFMGLLNCMLSLHEFKVRCNVTVELPGQVQCLKHLKTLEINAGVADFPSDIVHHSTLQHVRIGKKGRVQKSRSRSCYFHRAYHPGCFPAGRIRQLSSLHILEVVRELGKYELDHLGMLPELGVLSLYVRKPARGVVTFHTEALFPALEYFKLVSGVLWLSFPEKAMPKLLRLKICFNARRGDNYSHVLGGIQHLEKLKEVASIGVATGADETDCIAAECALQDAPLTSILVVQRSSRGKGWWIQWTKNMTLQRYRRARRYSVCWFTYGRYVKSSSYYHR</sequence>
<dbReference type="Proteomes" id="UP000095767">
    <property type="component" value="Unassembled WGS sequence"/>
</dbReference>
<evidence type="ECO:0000259" key="3">
    <source>
        <dbReference type="Pfam" id="PF23559"/>
    </source>
</evidence>
<feature type="domain" description="Disease resistance protein winged helix" evidence="3">
    <location>
        <begin position="72"/>
        <end position="115"/>
    </location>
</feature>
<dbReference type="PANTHER" id="PTHR23155">
    <property type="entry name" value="DISEASE RESISTANCE PROTEIN RP"/>
    <property type="match status" value="1"/>
</dbReference>
<accession>A0A1E5W3Y9</accession>
<dbReference type="GO" id="GO:0098542">
    <property type="term" value="P:defense response to other organism"/>
    <property type="evidence" value="ECO:0007669"/>
    <property type="project" value="TreeGrafter"/>
</dbReference>
<dbReference type="Pfam" id="PF23559">
    <property type="entry name" value="WHD_DRP"/>
    <property type="match status" value="1"/>
</dbReference>
<dbReference type="OrthoDB" id="689178at2759"/>
<dbReference type="PANTHER" id="PTHR23155:SF1094">
    <property type="entry name" value="OS11G0686400 PROTEIN"/>
    <property type="match status" value="1"/>
</dbReference>
<evidence type="ECO:0000256" key="1">
    <source>
        <dbReference type="ARBA" id="ARBA00022737"/>
    </source>
</evidence>
<keyword evidence="6" id="KW-1185">Reference proteome</keyword>
<reference evidence="5 6" key="1">
    <citation type="submission" date="2016-09" db="EMBL/GenBank/DDBJ databases">
        <title>The draft genome of Dichanthelium oligosanthes: A C3 panicoid grass species.</title>
        <authorList>
            <person name="Studer A.J."/>
            <person name="Schnable J.C."/>
            <person name="Brutnell T.P."/>
        </authorList>
    </citation>
    <scope>NUCLEOTIDE SEQUENCE [LARGE SCALE GENOMIC DNA]</scope>
    <source>
        <strain evidence="6">cv. Kellogg 1175</strain>
        <tissue evidence="5">Leaf</tissue>
    </source>
</reference>
<evidence type="ECO:0000313" key="6">
    <source>
        <dbReference type="Proteomes" id="UP000095767"/>
    </source>
</evidence>
<comment type="caution">
    <text evidence="5">The sequence shown here is derived from an EMBL/GenBank/DDBJ whole genome shotgun (WGS) entry which is preliminary data.</text>
</comment>
<dbReference type="SUPFAM" id="SSF52047">
    <property type="entry name" value="RNI-like"/>
    <property type="match status" value="1"/>
</dbReference>